<dbReference type="RefSeq" id="WP_097111161.1">
    <property type="nucleotide sequence ID" value="NZ_OBEB01000003.1"/>
</dbReference>
<evidence type="ECO:0000259" key="1">
    <source>
        <dbReference type="Pfam" id="PF14397"/>
    </source>
</evidence>
<organism evidence="2 3">
    <name type="scientific">Arsukibacterium tuosuense</name>
    <dbReference type="NCBI Taxonomy" id="1323745"/>
    <lineage>
        <taxon>Bacteria</taxon>
        <taxon>Pseudomonadati</taxon>
        <taxon>Pseudomonadota</taxon>
        <taxon>Gammaproteobacteria</taxon>
        <taxon>Chromatiales</taxon>
        <taxon>Chromatiaceae</taxon>
        <taxon>Arsukibacterium</taxon>
    </lineage>
</organism>
<dbReference type="InterPro" id="IPR039523">
    <property type="entry name" value="RimK-rel_E_lig_ATP-grasp"/>
</dbReference>
<dbReference type="Proteomes" id="UP000219353">
    <property type="component" value="Unassembled WGS sequence"/>
</dbReference>
<keyword evidence="3" id="KW-1185">Reference proteome</keyword>
<sequence length="385" mass="42473">MSILLKKASSALCCARYVKRHYKRGWIAQALDIITLYRLNPTCNISDYYVYKIFAETRGSALYKELLGFSGHEAFSRNLNARTAVTPAWDKMVFEVVCKAYNLQTPELLAVYKPAGLIPCFVPAKICNAKELKDFLVQYDAPVFVKPVKGSLGQGAFYVAEVAENGELVIDKNGNAISFDAFCKRTIGLTGAKHYNPESGLLLQKPIVQHPLITEFTQNDSPSGFRMLVINTGQGPYIHRVVWKVVVPGNISDNFDKGGYGNMLVQVNPTTGKLSGAVSSYWPKAKLYSQHPISGRDFSSFTLPLWEQVTAEALRAAGAINGMGAMHWDVVITEKGAVFLELNDIGGTDILQLHGKGLMDENLKIALRQKPSVQKGSPFARFINN</sequence>
<evidence type="ECO:0000313" key="2">
    <source>
        <dbReference type="EMBL" id="SNY51634.1"/>
    </source>
</evidence>
<dbReference type="EMBL" id="OBEB01000003">
    <property type="protein sequence ID" value="SNY51634.1"/>
    <property type="molecule type" value="Genomic_DNA"/>
</dbReference>
<name>A0A285IUH8_9GAMM</name>
<accession>A0A285IUH8</accession>
<proteinExistence type="predicted"/>
<feature type="domain" description="Alpha-L-glutamate ligase-related protein ATP-grasp" evidence="1">
    <location>
        <begin position="74"/>
        <end position="361"/>
    </location>
</feature>
<dbReference type="AlphaFoldDB" id="A0A285IUH8"/>
<gene>
    <name evidence="2" type="ORF">SAMN06297280_1923</name>
</gene>
<protein>
    <submittedName>
        <fullName evidence="2">Sugar-transfer associated ATP-grasp</fullName>
    </submittedName>
</protein>
<evidence type="ECO:0000313" key="3">
    <source>
        <dbReference type="Proteomes" id="UP000219353"/>
    </source>
</evidence>
<dbReference type="SUPFAM" id="SSF56059">
    <property type="entry name" value="Glutathione synthetase ATP-binding domain-like"/>
    <property type="match status" value="1"/>
</dbReference>
<dbReference type="OrthoDB" id="6378561at2"/>
<dbReference type="Pfam" id="PF14397">
    <property type="entry name" value="ATPgrasp_ST"/>
    <property type="match status" value="1"/>
</dbReference>
<reference evidence="3" key="1">
    <citation type="submission" date="2017-09" db="EMBL/GenBank/DDBJ databases">
        <authorList>
            <person name="Varghese N."/>
            <person name="Submissions S."/>
        </authorList>
    </citation>
    <scope>NUCLEOTIDE SEQUENCE [LARGE SCALE GENOMIC DNA]</scope>
    <source>
        <strain evidence="3">CGMCC 1.12461</strain>
    </source>
</reference>